<proteinExistence type="predicted"/>
<dbReference type="InterPro" id="IPR001296">
    <property type="entry name" value="Glyco_trans_1"/>
</dbReference>
<keyword evidence="2 7" id="KW-0808">Transferase</keyword>
<dbReference type="InterPro" id="IPR050194">
    <property type="entry name" value="Glycosyltransferase_grp1"/>
</dbReference>
<dbReference type="SUPFAM" id="SSF53756">
    <property type="entry name" value="UDP-Glycosyltransferase/glycogen phosphorylase"/>
    <property type="match status" value="1"/>
</dbReference>
<dbReference type="Gene3D" id="3.40.50.2000">
    <property type="entry name" value="Glycogen Phosphorylase B"/>
    <property type="match status" value="2"/>
</dbReference>
<evidence type="ECO:0000256" key="1">
    <source>
        <dbReference type="ARBA" id="ARBA00022676"/>
    </source>
</evidence>
<dbReference type="PANTHER" id="PTHR45947:SF13">
    <property type="entry name" value="TRANSFERASE"/>
    <property type="match status" value="1"/>
</dbReference>
<dbReference type="OrthoDB" id="9809227at2"/>
<evidence type="ECO:0000313" key="8">
    <source>
        <dbReference type="Proteomes" id="UP000306740"/>
    </source>
</evidence>
<comment type="caution">
    <text evidence="7">The sequence shown here is derived from an EMBL/GenBank/DDBJ whole genome shotgun (WGS) entry which is preliminary data.</text>
</comment>
<accession>A0A5C4MKU0</accession>
<dbReference type="GO" id="GO:1901137">
    <property type="term" value="P:carbohydrate derivative biosynthetic process"/>
    <property type="evidence" value="ECO:0007669"/>
    <property type="project" value="UniProtKB-ARBA"/>
</dbReference>
<evidence type="ECO:0000256" key="3">
    <source>
        <dbReference type="SAM" id="MobiDB-lite"/>
    </source>
</evidence>
<feature type="domain" description="Glycosyltransferase subfamily 4-like N-terminal" evidence="5">
    <location>
        <begin position="22"/>
        <end position="196"/>
    </location>
</feature>
<name>A0A5C4MKU0_9ACTN</name>
<feature type="domain" description="Glycosyl transferase family 1" evidence="4">
    <location>
        <begin position="201"/>
        <end position="355"/>
    </location>
</feature>
<dbReference type="Pfam" id="PF00534">
    <property type="entry name" value="Glycos_transf_1"/>
    <property type="match status" value="1"/>
</dbReference>
<dbReference type="EMBL" id="VDFR01000132">
    <property type="protein sequence ID" value="TNC36592.1"/>
    <property type="molecule type" value="Genomic_DNA"/>
</dbReference>
<evidence type="ECO:0000256" key="2">
    <source>
        <dbReference type="ARBA" id="ARBA00022679"/>
    </source>
</evidence>
<keyword evidence="1" id="KW-0328">Glycosyltransferase</keyword>
<dbReference type="InterPro" id="IPR028098">
    <property type="entry name" value="Glyco_trans_4-like_N"/>
</dbReference>
<dbReference type="RefSeq" id="WP_139086923.1">
    <property type="nucleotide sequence ID" value="NZ_VDFR01000057.1"/>
</dbReference>
<evidence type="ECO:0000313" key="7">
    <source>
        <dbReference type="EMBL" id="TNC46355.1"/>
    </source>
</evidence>
<reference evidence="7 8" key="1">
    <citation type="submission" date="2019-05" db="EMBL/GenBank/DDBJ databases">
        <title>Mumia sp. nov., isolated from the intestinal contents of plateau pika (Ochotona curzoniae) in the Qinghai-Tibet plateau of China.</title>
        <authorList>
            <person name="Tian Z."/>
        </authorList>
    </citation>
    <scope>NUCLEOTIDE SEQUENCE [LARGE SCALE GENOMIC DNA]</scope>
    <source>
        <strain evidence="8">527</strain>
        <strain evidence="7">Z527</strain>
    </source>
</reference>
<dbReference type="GO" id="GO:0016757">
    <property type="term" value="F:glycosyltransferase activity"/>
    <property type="evidence" value="ECO:0007669"/>
    <property type="project" value="UniProtKB-KW"/>
</dbReference>
<evidence type="ECO:0000259" key="5">
    <source>
        <dbReference type="Pfam" id="PF13439"/>
    </source>
</evidence>
<evidence type="ECO:0000313" key="6">
    <source>
        <dbReference type="EMBL" id="TNC36592.1"/>
    </source>
</evidence>
<dbReference type="Proteomes" id="UP000306740">
    <property type="component" value="Unassembled WGS sequence"/>
</dbReference>
<protein>
    <submittedName>
        <fullName evidence="7">Glycosyltransferase family 1 protein</fullName>
    </submittedName>
</protein>
<organism evidence="7 8">
    <name type="scientific">Mumia zhuanghuii</name>
    <dbReference type="NCBI Taxonomy" id="2585211"/>
    <lineage>
        <taxon>Bacteria</taxon>
        <taxon>Bacillati</taxon>
        <taxon>Actinomycetota</taxon>
        <taxon>Actinomycetes</taxon>
        <taxon>Propionibacteriales</taxon>
        <taxon>Nocardioidaceae</taxon>
        <taxon>Mumia</taxon>
    </lineage>
</organism>
<dbReference type="Pfam" id="PF13439">
    <property type="entry name" value="Glyco_transf_4"/>
    <property type="match status" value="1"/>
</dbReference>
<dbReference type="PANTHER" id="PTHR45947">
    <property type="entry name" value="SULFOQUINOVOSYL TRANSFERASE SQD2"/>
    <property type="match status" value="1"/>
</dbReference>
<feature type="region of interest" description="Disordered" evidence="3">
    <location>
        <begin position="48"/>
        <end position="74"/>
    </location>
</feature>
<gene>
    <name evidence="7" type="ORF">FHE65_13075</name>
    <name evidence="6" type="ORF">FHE65_25840</name>
</gene>
<dbReference type="EMBL" id="VDFR01000057">
    <property type="protein sequence ID" value="TNC46355.1"/>
    <property type="molecule type" value="Genomic_DNA"/>
</dbReference>
<evidence type="ECO:0000259" key="4">
    <source>
        <dbReference type="Pfam" id="PF00534"/>
    </source>
</evidence>
<sequence length="400" mass="42745">MKIALVSEHASPLATLGGVDAGGQNVHVDALAAALTARGDDVTVYTRRDSPRLPDTVTTSSGYTVEHVPAGPPTEIPKDQIWPYMGEFARFLARRWTEAPVDVVHAHFWMSGAAATWAARQVGVPVAQTFHALGSVKRRHQGAADTSPADRLSVEASLCRNVDLVLATCSDEVRELLSLGVTPHRVTVVPCGVDTTLFTPEPAAPRERPRLLSVGRLVERKGFADIIAALPALPEVELVVVGGPEADALDLDPEARRLWEIADRLGVAERVRLVGGVPRGRMPEAFAQSDLVVVAPWYEPFGIVPLEAMASGRPVVGTAVGGLLDSVEPGVTGELVPPRDPEAIAAAVRRFLDDPLLGPTYGARGASRARTAYSWENVARKTHDALARLVVSERTEVIGR</sequence>
<dbReference type="AlphaFoldDB" id="A0A5C4MKU0"/>